<keyword evidence="6" id="KW-1185">Reference proteome</keyword>
<dbReference type="SUPFAM" id="SSF47413">
    <property type="entry name" value="lambda repressor-like DNA-binding domains"/>
    <property type="match status" value="1"/>
</dbReference>
<dbReference type="Pfam" id="PF00356">
    <property type="entry name" value="LacI"/>
    <property type="match status" value="1"/>
</dbReference>
<evidence type="ECO:0000259" key="4">
    <source>
        <dbReference type="PROSITE" id="PS50932"/>
    </source>
</evidence>
<dbReference type="InterPro" id="IPR010982">
    <property type="entry name" value="Lambda_DNA-bd_dom_sf"/>
</dbReference>
<reference evidence="6" key="1">
    <citation type="journal article" date="2019" name="Int. J. Syst. Evol. Microbiol.">
        <title>The Global Catalogue of Microorganisms (GCM) 10K type strain sequencing project: providing services to taxonomists for standard genome sequencing and annotation.</title>
        <authorList>
            <consortium name="The Broad Institute Genomics Platform"/>
            <consortium name="The Broad Institute Genome Sequencing Center for Infectious Disease"/>
            <person name="Wu L."/>
            <person name="Ma J."/>
        </authorList>
    </citation>
    <scope>NUCLEOTIDE SEQUENCE [LARGE SCALE GENOMIC DNA]</scope>
    <source>
        <strain evidence="6">KCTC 33576</strain>
    </source>
</reference>
<dbReference type="PANTHER" id="PTHR30146">
    <property type="entry name" value="LACI-RELATED TRANSCRIPTIONAL REPRESSOR"/>
    <property type="match status" value="1"/>
</dbReference>
<dbReference type="RefSeq" id="WP_377466227.1">
    <property type="nucleotide sequence ID" value="NZ_JBHUOP010000003.1"/>
</dbReference>
<dbReference type="CDD" id="cd06267">
    <property type="entry name" value="PBP1_LacI_sugar_binding-like"/>
    <property type="match status" value="1"/>
</dbReference>
<dbReference type="Proteomes" id="UP001597391">
    <property type="component" value="Unassembled WGS sequence"/>
</dbReference>
<comment type="caution">
    <text evidence="5">The sequence shown here is derived from an EMBL/GenBank/DDBJ whole genome shotgun (WGS) entry which is preliminary data.</text>
</comment>
<keyword evidence="2 5" id="KW-0238">DNA-binding</keyword>
<dbReference type="CDD" id="cd01392">
    <property type="entry name" value="HTH_LacI"/>
    <property type="match status" value="1"/>
</dbReference>
<gene>
    <name evidence="5" type="ORF">ACFSYH_07385</name>
</gene>
<dbReference type="Gene3D" id="3.40.50.2300">
    <property type="match status" value="2"/>
</dbReference>
<dbReference type="Gene3D" id="1.10.260.40">
    <property type="entry name" value="lambda repressor-like DNA-binding domains"/>
    <property type="match status" value="1"/>
</dbReference>
<dbReference type="Pfam" id="PF13377">
    <property type="entry name" value="Peripla_BP_3"/>
    <property type="match status" value="1"/>
</dbReference>
<feature type="domain" description="HTH lacI-type" evidence="4">
    <location>
        <begin position="10"/>
        <end position="64"/>
    </location>
</feature>
<evidence type="ECO:0000256" key="3">
    <source>
        <dbReference type="ARBA" id="ARBA00023163"/>
    </source>
</evidence>
<keyword evidence="1" id="KW-0805">Transcription regulation</keyword>
<dbReference type="PANTHER" id="PTHR30146:SF153">
    <property type="entry name" value="LACTOSE OPERON REPRESSOR"/>
    <property type="match status" value="1"/>
</dbReference>
<dbReference type="SUPFAM" id="SSF53822">
    <property type="entry name" value="Periplasmic binding protein-like I"/>
    <property type="match status" value="1"/>
</dbReference>
<dbReference type="GO" id="GO:0003677">
    <property type="term" value="F:DNA binding"/>
    <property type="evidence" value="ECO:0007669"/>
    <property type="project" value="UniProtKB-KW"/>
</dbReference>
<dbReference type="PROSITE" id="PS50932">
    <property type="entry name" value="HTH_LACI_2"/>
    <property type="match status" value="1"/>
</dbReference>
<evidence type="ECO:0000256" key="1">
    <source>
        <dbReference type="ARBA" id="ARBA00023015"/>
    </source>
</evidence>
<dbReference type="InterPro" id="IPR046335">
    <property type="entry name" value="LacI/GalR-like_sensor"/>
</dbReference>
<organism evidence="5 6">
    <name type="scientific">Populibacterium corticicola</name>
    <dbReference type="NCBI Taxonomy" id="1812826"/>
    <lineage>
        <taxon>Bacteria</taxon>
        <taxon>Bacillati</taxon>
        <taxon>Actinomycetota</taxon>
        <taxon>Actinomycetes</taxon>
        <taxon>Micrococcales</taxon>
        <taxon>Jonesiaceae</taxon>
        <taxon>Populibacterium</taxon>
    </lineage>
</organism>
<sequence length="332" mass="35529">MDTKRARRPATTTEVARLAGVSRATVSHILNGHDGKYSAATEAKVRDAAAKLNYTPTVARILSKGHSDIVIILLPPATLGPPLQEALESINDTARELGLNVLTWFAMGQEETPLDVLRYLRPVAVIDLADLSAQQREVIAASNVPLIPSQQWEQVQVSPDLHTLIGDAQVELLEGRRVAYAHQTDPHEWSALSLRRERAVRAACAGRKMEAPTVVELDLTLDNAAHVLSQLSADSPLGFACYNDEVATALLAGARKLGLRVPEDVAVVGVDATPLGQLLDPPLTSVAIDSTSGVESILLELRASVQGKTVTPTDTIHSIKVVEGGTTPQLKE</sequence>
<evidence type="ECO:0000313" key="6">
    <source>
        <dbReference type="Proteomes" id="UP001597391"/>
    </source>
</evidence>
<proteinExistence type="predicted"/>
<dbReference type="InterPro" id="IPR028082">
    <property type="entry name" value="Peripla_BP_I"/>
</dbReference>
<accession>A0ABW5XF73</accession>
<dbReference type="SMART" id="SM00354">
    <property type="entry name" value="HTH_LACI"/>
    <property type="match status" value="1"/>
</dbReference>
<dbReference type="InterPro" id="IPR000843">
    <property type="entry name" value="HTH_LacI"/>
</dbReference>
<dbReference type="EMBL" id="JBHUOP010000003">
    <property type="protein sequence ID" value="MFD2840394.1"/>
    <property type="molecule type" value="Genomic_DNA"/>
</dbReference>
<protein>
    <submittedName>
        <fullName evidence="5">LacI family DNA-binding transcriptional regulator</fullName>
    </submittedName>
</protein>
<evidence type="ECO:0000256" key="2">
    <source>
        <dbReference type="ARBA" id="ARBA00023125"/>
    </source>
</evidence>
<name>A0ABW5XF73_9MICO</name>
<keyword evidence="3" id="KW-0804">Transcription</keyword>
<evidence type="ECO:0000313" key="5">
    <source>
        <dbReference type="EMBL" id="MFD2840394.1"/>
    </source>
</evidence>